<comment type="caution">
    <text evidence="3">The sequence shown here is derived from an EMBL/GenBank/DDBJ whole genome shotgun (WGS) entry which is preliminary data.</text>
</comment>
<organism evidence="3 4">
    <name type="scientific">Luteococcus japonicus</name>
    <dbReference type="NCBI Taxonomy" id="33984"/>
    <lineage>
        <taxon>Bacteria</taxon>
        <taxon>Bacillati</taxon>
        <taxon>Actinomycetota</taxon>
        <taxon>Actinomycetes</taxon>
        <taxon>Propionibacteriales</taxon>
        <taxon>Propionibacteriaceae</taxon>
        <taxon>Luteococcus</taxon>
    </lineage>
</organism>
<proteinExistence type="predicted"/>
<dbReference type="SUPFAM" id="SSF53335">
    <property type="entry name" value="S-adenosyl-L-methionine-dependent methyltransferases"/>
    <property type="match status" value="1"/>
</dbReference>
<evidence type="ECO:0000256" key="1">
    <source>
        <dbReference type="SAM" id="MobiDB-lite"/>
    </source>
</evidence>
<dbReference type="InterPro" id="IPR013216">
    <property type="entry name" value="Methyltransf_11"/>
</dbReference>
<dbReference type="InterPro" id="IPR029063">
    <property type="entry name" value="SAM-dependent_MTases_sf"/>
</dbReference>
<feature type="domain" description="Methyltransferase type 11" evidence="2">
    <location>
        <begin position="53"/>
        <end position="136"/>
    </location>
</feature>
<keyword evidence="3" id="KW-0489">Methyltransferase</keyword>
<feature type="region of interest" description="Disordered" evidence="1">
    <location>
        <begin position="1"/>
        <end position="30"/>
    </location>
</feature>
<gene>
    <name evidence="3" type="ORF">EDD41_1587</name>
</gene>
<evidence type="ECO:0000313" key="3">
    <source>
        <dbReference type="EMBL" id="ROR54384.1"/>
    </source>
</evidence>
<dbReference type="AlphaFoldDB" id="A0A3N1ZU57"/>
<keyword evidence="3" id="KW-0808">Transferase</keyword>
<dbReference type="Pfam" id="PF08241">
    <property type="entry name" value="Methyltransf_11"/>
    <property type="match status" value="1"/>
</dbReference>
<sequence>MSVSRHRAPGSAERPRIAVMPSPRSASASTHFPMPAVEWMVGTEPSCVLNLAGSAALPRLLAGLGHQVMTVDKDLEVIRKLAADPRLVTIVAEAESLPFDPCQFDAVVAHQVFHRFAPGLVLSEMARVLRPGGTACVSYLVRDDSVPWVKRLVKLLRQVDENAMRGDYGDASVEALATSKYFPQVETRSFRVWQQVNRPTLLAMVSNQPAVAALDGEMRELVLADAAQLYDSATPGADELRLPFQLKVWRAWVDHEELTAPIEIDDTGLVIPL</sequence>
<dbReference type="GO" id="GO:0032259">
    <property type="term" value="P:methylation"/>
    <property type="evidence" value="ECO:0007669"/>
    <property type="project" value="UniProtKB-KW"/>
</dbReference>
<dbReference type="CDD" id="cd02440">
    <property type="entry name" value="AdoMet_MTases"/>
    <property type="match status" value="1"/>
</dbReference>
<dbReference type="Gene3D" id="3.40.50.150">
    <property type="entry name" value="Vaccinia Virus protein VP39"/>
    <property type="match status" value="1"/>
</dbReference>
<reference evidence="3 4" key="1">
    <citation type="submission" date="2018-11" db="EMBL/GenBank/DDBJ databases">
        <title>Sequencing the genomes of 1000 actinobacteria strains.</title>
        <authorList>
            <person name="Klenk H.-P."/>
        </authorList>
    </citation>
    <scope>NUCLEOTIDE SEQUENCE [LARGE SCALE GENOMIC DNA]</scope>
    <source>
        <strain evidence="3 4">DSM 10546</strain>
    </source>
</reference>
<dbReference type="GO" id="GO:0008757">
    <property type="term" value="F:S-adenosylmethionine-dependent methyltransferase activity"/>
    <property type="evidence" value="ECO:0007669"/>
    <property type="project" value="InterPro"/>
</dbReference>
<dbReference type="EMBL" id="RKHG01000001">
    <property type="protein sequence ID" value="ROR54384.1"/>
    <property type="molecule type" value="Genomic_DNA"/>
</dbReference>
<evidence type="ECO:0000259" key="2">
    <source>
        <dbReference type="Pfam" id="PF08241"/>
    </source>
</evidence>
<name>A0A3N1ZU57_9ACTN</name>
<dbReference type="Proteomes" id="UP000275749">
    <property type="component" value="Unassembled WGS sequence"/>
</dbReference>
<protein>
    <submittedName>
        <fullName evidence="3">Methyltransferase family protein</fullName>
    </submittedName>
</protein>
<evidence type="ECO:0000313" key="4">
    <source>
        <dbReference type="Proteomes" id="UP000275749"/>
    </source>
</evidence>
<accession>A0A3N1ZU57</accession>